<dbReference type="EMBL" id="WIUZ02000008">
    <property type="protein sequence ID" value="KAF9784642.1"/>
    <property type="molecule type" value="Genomic_DNA"/>
</dbReference>
<feature type="signal peptide" evidence="1">
    <location>
        <begin position="1"/>
        <end position="18"/>
    </location>
</feature>
<evidence type="ECO:0000313" key="2">
    <source>
        <dbReference type="EMBL" id="KAF9784642.1"/>
    </source>
</evidence>
<accession>A0A9P6L6C2</accession>
<keyword evidence="3" id="KW-1185">Reference proteome</keyword>
<dbReference type="Proteomes" id="UP000736335">
    <property type="component" value="Unassembled WGS sequence"/>
</dbReference>
<reference evidence="2" key="1">
    <citation type="journal article" date="2020" name="Nat. Commun.">
        <title>Large-scale genome sequencing of mycorrhizal fungi provides insights into the early evolution of symbiotic traits.</title>
        <authorList>
            <person name="Miyauchi S."/>
            <person name="Kiss E."/>
            <person name="Kuo A."/>
            <person name="Drula E."/>
            <person name="Kohler A."/>
            <person name="Sanchez-Garcia M."/>
            <person name="Morin E."/>
            <person name="Andreopoulos B."/>
            <person name="Barry K.W."/>
            <person name="Bonito G."/>
            <person name="Buee M."/>
            <person name="Carver A."/>
            <person name="Chen C."/>
            <person name="Cichocki N."/>
            <person name="Clum A."/>
            <person name="Culley D."/>
            <person name="Crous P.W."/>
            <person name="Fauchery L."/>
            <person name="Girlanda M."/>
            <person name="Hayes R.D."/>
            <person name="Keri Z."/>
            <person name="LaButti K."/>
            <person name="Lipzen A."/>
            <person name="Lombard V."/>
            <person name="Magnuson J."/>
            <person name="Maillard F."/>
            <person name="Murat C."/>
            <person name="Nolan M."/>
            <person name="Ohm R.A."/>
            <person name="Pangilinan J."/>
            <person name="Pereira M.F."/>
            <person name="Perotto S."/>
            <person name="Peter M."/>
            <person name="Pfister S."/>
            <person name="Riley R."/>
            <person name="Sitrit Y."/>
            <person name="Stielow J.B."/>
            <person name="Szollosi G."/>
            <person name="Zifcakova L."/>
            <person name="Stursova M."/>
            <person name="Spatafora J.W."/>
            <person name="Tedersoo L."/>
            <person name="Vaario L.M."/>
            <person name="Yamada A."/>
            <person name="Yan M."/>
            <person name="Wang P."/>
            <person name="Xu J."/>
            <person name="Bruns T."/>
            <person name="Baldrian P."/>
            <person name="Vilgalys R."/>
            <person name="Dunand C."/>
            <person name="Henrissat B."/>
            <person name="Grigoriev I.V."/>
            <person name="Hibbett D."/>
            <person name="Nagy L.G."/>
            <person name="Martin F.M."/>
        </authorList>
    </citation>
    <scope>NUCLEOTIDE SEQUENCE</scope>
    <source>
        <strain evidence="2">UH-Tt-Lm1</strain>
    </source>
</reference>
<evidence type="ECO:0000256" key="1">
    <source>
        <dbReference type="SAM" id="SignalP"/>
    </source>
</evidence>
<keyword evidence="1" id="KW-0732">Signal</keyword>
<sequence length="108" mass="12108">MWLLVLDLLAPIFPPHCPTCNSPITIYIHFSSRSSPPSLLHRLPYTLSPFFSTFPSIPLFPLLSLLPYRSLLQHSLVIDEHVHGFSGGGIDTSTARSRFSHLITNLQL</sequence>
<feature type="chain" id="PRO_5040491240" evidence="1">
    <location>
        <begin position="19"/>
        <end position="108"/>
    </location>
</feature>
<protein>
    <submittedName>
        <fullName evidence="2">Uncharacterized protein</fullName>
    </submittedName>
</protein>
<comment type="caution">
    <text evidence="2">The sequence shown here is derived from an EMBL/GenBank/DDBJ whole genome shotgun (WGS) entry which is preliminary data.</text>
</comment>
<name>A0A9P6L6C2_9AGAM</name>
<dbReference type="AlphaFoldDB" id="A0A9P6L6C2"/>
<proteinExistence type="predicted"/>
<evidence type="ECO:0000313" key="3">
    <source>
        <dbReference type="Proteomes" id="UP000736335"/>
    </source>
</evidence>
<gene>
    <name evidence="2" type="ORF">BJ322DRAFT_857298</name>
</gene>
<organism evidence="2 3">
    <name type="scientific">Thelephora terrestris</name>
    <dbReference type="NCBI Taxonomy" id="56493"/>
    <lineage>
        <taxon>Eukaryota</taxon>
        <taxon>Fungi</taxon>
        <taxon>Dikarya</taxon>
        <taxon>Basidiomycota</taxon>
        <taxon>Agaricomycotina</taxon>
        <taxon>Agaricomycetes</taxon>
        <taxon>Thelephorales</taxon>
        <taxon>Thelephoraceae</taxon>
        <taxon>Thelephora</taxon>
    </lineage>
</organism>
<reference evidence="2" key="2">
    <citation type="submission" date="2020-11" db="EMBL/GenBank/DDBJ databases">
        <authorList>
            <consortium name="DOE Joint Genome Institute"/>
            <person name="Kuo A."/>
            <person name="Miyauchi S."/>
            <person name="Kiss E."/>
            <person name="Drula E."/>
            <person name="Kohler A."/>
            <person name="Sanchez-Garcia M."/>
            <person name="Andreopoulos B."/>
            <person name="Barry K.W."/>
            <person name="Bonito G."/>
            <person name="Buee M."/>
            <person name="Carver A."/>
            <person name="Chen C."/>
            <person name="Cichocki N."/>
            <person name="Clum A."/>
            <person name="Culley D."/>
            <person name="Crous P.W."/>
            <person name="Fauchery L."/>
            <person name="Girlanda M."/>
            <person name="Hayes R."/>
            <person name="Keri Z."/>
            <person name="Labutti K."/>
            <person name="Lipzen A."/>
            <person name="Lombard V."/>
            <person name="Magnuson J."/>
            <person name="Maillard F."/>
            <person name="Morin E."/>
            <person name="Murat C."/>
            <person name="Nolan M."/>
            <person name="Ohm R."/>
            <person name="Pangilinan J."/>
            <person name="Pereira M."/>
            <person name="Perotto S."/>
            <person name="Peter M."/>
            <person name="Riley R."/>
            <person name="Sitrit Y."/>
            <person name="Stielow B."/>
            <person name="Szollosi G."/>
            <person name="Zifcakova L."/>
            <person name="Stursova M."/>
            <person name="Spatafora J.W."/>
            <person name="Tedersoo L."/>
            <person name="Vaario L.-M."/>
            <person name="Yamada A."/>
            <person name="Yan M."/>
            <person name="Wang P."/>
            <person name="Xu J."/>
            <person name="Bruns T."/>
            <person name="Baldrian P."/>
            <person name="Vilgalys R."/>
            <person name="Henrissat B."/>
            <person name="Grigoriev I.V."/>
            <person name="Hibbett D."/>
            <person name="Nagy L.G."/>
            <person name="Martin F.M."/>
        </authorList>
    </citation>
    <scope>NUCLEOTIDE SEQUENCE</scope>
    <source>
        <strain evidence="2">UH-Tt-Lm1</strain>
    </source>
</reference>